<protein>
    <submittedName>
        <fullName evidence="2">Uncharacterized protein</fullName>
    </submittedName>
</protein>
<dbReference type="Proteomes" id="UP000094426">
    <property type="component" value="Unassembled WGS sequence"/>
</dbReference>
<dbReference type="RefSeq" id="WP_050737963.1">
    <property type="nucleotide sequence ID" value="NZ_LNZG01000023.1"/>
</dbReference>
<evidence type="ECO:0000256" key="1">
    <source>
        <dbReference type="SAM" id="MobiDB-lite"/>
    </source>
</evidence>
<organism evidence="2 3">
    <name type="scientific">Leifsonia xyli subsp. xyli</name>
    <dbReference type="NCBI Taxonomy" id="59736"/>
    <lineage>
        <taxon>Bacteria</taxon>
        <taxon>Bacillati</taxon>
        <taxon>Actinomycetota</taxon>
        <taxon>Actinomycetes</taxon>
        <taxon>Micrococcales</taxon>
        <taxon>Microbacteriaceae</taxon>
        <taxon>Leifsonia</taxon>
    </lineage>
</organism>
<comment type="caution">
    <text evidence="2">The sequence shown here is derived from an EMBL/GenBank/DDBJ whole genome shotgun (WGS) entry which is preliminary data.</text>
</comment>
<dbReference type="EMBL" id="LNZG01000023">
    <property type="protein sequence ID" value="ODA89980.1"/>
    <property type="molecule type" value="Genomic_DNA"/>
</dbReference>
<gene>
    <name evidence="2" type="ORF">ATY41_02765</name>
</gene>
<dbReference type="AlphaFoldDB" id="A0A1E2SJW4"/>
<reference evidence="2 3" key="1">
    <citation type="submission" date="2015-11" db="EMBL/GenBank/DDBJ databases">
        <authorList>
            <person name="Zhang Y."/>
            <person name="Guo Z."/>
        </authorList>
    </citation>
    <scope>NUCLEOTIDE SEQUENCE [LARGE SCALE GENOMIC DNA]</scope>
    <source>
        <strain evidence="3">gdw1</strain>
    </source>
</reference>
<feature type="region of interest" description="Disordered" evidence="1">
    <location>
        <begin position="1"/>
        <end position="20"/>
    </location>
</feature>
<sequence length="103" mass="11002">MALVTVPAPKADNPEAPPAEPGIIVAARDELAAAGVLHTPLGQAAMLLAQRLTNEFETGSAIASLAKQWQLAHEAALNSVKRADRMDEVRRRRDEKLRAARGA</sequence>
<proteinExistence type="predicted"/>
<evidence type="ECO:0000313" key="3">
    <source>
        <dbReference type="Proteomes" id="UP000094426"/>
    </source>
</evidence>
<evidence type="ECO:0000313" key="2">
    <source>
        <dbReference type="EMBL" id="ODA89980.1"/>
    </source>
</evidence>
<accession>A0A1E2SJW4</accession>
<name>A0A1E2SJW4_LEIXY</name>